<feature type="transmembrane region" description="Helical" evidence="1">
    <location>
        <begin position="433"/>
        <end position="451"/>
    </location>
</feature>
<proteinExistence type="predicted"/>
<keyword evidence="1" id="KW-0812">Transmembrane</keyword>
<organism evidence="2 3">
    <name type="scientific">Candidatus Roizmanbacteria bacterium CG10_big_fil_rev_8_21_14_0_10_39_6</name>
    <dbReference type="NCBI Taxonomy" id="1974853"/>
    <lineage>
        <taxon>Bacteria</taxon>
        <taxon>Candidatus Roizmaniibacteriota</taxon>
    </lineage>
</organism>
<gene>
    <name evidence="2" type="ORF">COU88_03650</name>
</gene>
<sequence>MEEVLYEQRTPIEALKLATFPTPELQALETKYRTVGDAFKVVTPHGGGVPTTYENPAPGTLILAKKHQAETWGPYLMQVVMGGQRAFDADAPLKTQVLDSVVDTFDRLPFYSDMLNGLNLAEKRQVFEKFFNSAKYLDKLKSKLAAVPAGTVESLDREANLARVALTKAQAELAGLPPGDPAIAAKQIEVNNLDTGLAMKLSARDTLPSRVSSALVGAPRDAILEFISDNIDDVNNTIRTETSAATTAIEAGARSDMGKLPTIWRREIVNAESGVREQVVDQKIMTKLVRAYIKRGSDGLLEAMLDRSSANLQQLADFKSANPDEYRKLVVETEALFLADYLRPVAGQHVGTDVVKGYGGKLKKRAIKKIMNSTDPLKTQVLYMAVNNVRNPQTAMLAQELGMEDMVDYMKKTPLSKLKLPEKFKKLFTTKKGLILLASALGIAGGVWYWWYPITHALSAAGSGIAGAYGTVSASVGTMGAKAGLAADTAGRALFGAPLTISPTGITLPQQGFVDTAVQGTKEFIMGPNGLVDRAQEIIANIAASRP</sequence>
<evidence type="ECO:0000256" key="1">
    <source>
        <dbReference type="SAM" id="Phobius"/>
    </source>
</evidence>
<keyword evidence="1" id="KW-1133">Transmembrane helix</keyword>
<dbReference type="EMBL" id="PFED01000146">
    <property type="protein sequence ID" value="PJE62684.1"/>
    <property type="molecule type" value="Genomic_DNA"/>
</dbReference>
<evidence type="ECO:0000313" key="2">
    <source>
        <dbReference type="EMBL" id="PJE62684.1"/>
    </source>
</evidence>
<dbReference type="AlphaFoldDB" id="A0A2M8KRX6"/>
<evidence type="ECO:0000313" key="3">
    <source>
        <dbReference type="Proteomes" id="UP000229554"/>
    </source>
</evidence>
<dbReference type="Proteomes" id="UP000229554">
    <property type="component" value="Unassembled WGS sequence"/>
</dbReference>
<protein>
    <submittedName>
        <fullName evidence="2">Uncharacterized protein</fullName>
    </submittedName>
</protein>
<keyword evidence="1" id="KW-0472">Membrane</keyword>
<comment type="caution">
    <text evidence="2">The sequence shown here is derived from an EMBL/GenBank/DDBJ whole genome shotgun (WGS) entry which is preliminary data.</text>
</comment>
<name>A0A2M8KRX6_9BACT</name>
<accession>A0A2M8KRX6</accession>
<reference evidence="3" key="1">
    <citation type="submission" date="2017-09" db="EMBL/GenBank/DDBJ databases">
        <title>Depth-based differentiation of microbial function through sediment-hosted aquifers and enrichment of novel symbionts in the deep terrestrial subsurface.</title>
        <authorList>
            <person name="Probst A.J."/>
            <person name="Ladd B."/>
            <person name="Jarett J.K."/>
            <person name="Geller-Mcgrath D.E."/>
            <person name="Sieber C.M.K."/>
            <person name="Emerson J.B."/>
            <person name="Anantharaman K."/>
            <person name="Thomas B.C."/>
            <person name="Malmstrom R."/>
            <person name="Stieglmeier M."/>
            <person name="Klingl A."/>
            <person name="Woyke T."/>
            <person name="Ryan C.M."/>
            <person name="Banfield J.F."/>
        </authorList>
    </citation>
    <scope>NUCLEOTIDE SEQUENCE [LARGE SCALE GENOMIC DNA]</scope>
</reference>